<organism evidence="1 2">
    <name type="scientific">Occallatibacter riparius</name>
    <dbReference type="NCBI Taxonomy" id="1002689"/>
    <lineage>
        <taxon>Bacteria</taxon>
        <taxon>Pseudomonadati</taxon>
        <taxon>Acidobacteriota</taxon>
        <taxon>Terriglobia</taxon>
        <taxon>Terriglobales</taxon>
        <taxon>Acidobacteriaceae</taxon>
        <taxon>Occallatibacter</taxon>
    </lineage>
</organism>
<sequence>MAKSTEPKRRFLLQTSQAVFEEGALRQVTVEAYDGFAVVRLKGLPGAFPLPWGAVYRLAEAQAAERRFKGLMAKLGIDA</sequence>
<dbReference type="RefSeq" id="WP_260794137.1">
    <property type="nucleotide sequence ID" value="NZ_CP093313.1"/>
</dbReference>
<dbReference type="EMBL" id="CP093313">
    <property type="protein sequence ID" value="UWZ84631.1"/>
    <property type="molecule type" value="Genomic_DNA"/>
</dbReference>
<proteinExistence type="predicted"/>
<keyword evidence="2" id="KW-1185">Reference proteome</keyword>
<dbReference type="Proteomes" id="UP001059380">
    <property type="component" value="Chromosome"/>
</dbReference>
<reference evidence="1" key="1">
    <citation type="submission" date="2021-04" db="EMBL/GenBank/DDBJ databases">
        <title>Phylogenetic analysis of Acidobacteriaceae.</title>
        <authorList>
            <person name="Qiu L."/>
            <person name="Zhang Q."/>
        </authorList>
    </citation>
    <scope>NUCLEOTIDE SEQUENCE</scope>
    <source>
        <strain evidence="1">DSM 25168</strain>
    </source>
</reference>
<name>A0A9J7BPV7_9BACT</name>
<protein>
    <submittedName>
        <fullName evidence="1">Uncharacterized protein</fullName>
    </submittedName>
</protein>
<gene>
    <name evidence="1" type="ORF">MOP44_01550</name>
</gene>
<evidence type="ECO:0000313" key="1">
    <source>
        <dbReference type="EMBL" id="UWZ84631.1"/>
    </source>
</evidence>
<dbReference type="AlphaFoldDB" id="A0A9J7BPV7"/>
<evidence type="ECO:0000313" key="2">
    <source>
        <dbReference type="Proteomes" id="UP001059380"/>
    </source>
</evidence>
<accession>A0A9J7BPV7</accession>
<dbReference type="KEGG" id="orp:MOP44_01550"/>